<evidence type="ECO:0000256" key="2">
    <source>
        <dbReference type="ARBA" id="ARBA00007648"/>
    </source>
</evidence>
<dbReference type="InterPro" id="IPR023174">
    <property type="entry name" value="PDEase_CS"/>
</dbReference>
<organism evidence="12 13">
    <name type="scientific">Syphacia muris</name>
    <dbReference type="NCBI Taxonomy" id="451379"/>
    <lineage>
        <taxon>Eukaryota</taxon>
        <taxon>Metazoa</taxon>
        <taxon>Ecdysozoa</taxon>
        <taxon>Nematoda</taxon>
        <taxon>Chromadorea</taxon>
        <taxon>Rhabditida</taxon>
        <taxon>Spirurina</taxon>
        <taxon>Oxyuridomorpha</taxon>
        <taxon>Oxyuroidea</taxon>
        <taxon>Oxyuridae</taxon>
        <taxon>Syphacia</taxon>
    </lineage>
</organism>
<keyword evidence="12" id="KW-1185">Reference proteome</keyword>
<keyword evidence="5" id="KW-0378">Hydrolase</keyword>
<keyword evidence="4 9" id="KW-0479">Metal-binding</keyword>
<feature type="binding site" evidence="9">
    <location>
        <position position="167"/>
    </location>
    <ligand>
        <name>Zn(2+)</name>
        <dbReference type="ChEBI" id="CHEBI:29105"/>
        <label>2</label>
    </ligand>
</feature>
<dbReference type="GO" id="GO:0007165">
    <property type="term" value="P:signal transduction"/>
    <property type="evidence" value="ECO:0007669"/>
    <property type="project" value="InterPro"/>
</dbReference>
<feature type="binding site" evidence="8">
    <location>
        <begin position="126"/>
        <end position="130"/>
    </location>
    <ligand>
        <name>AMP</name>
        <dbReference type="ChEBI" id="CHEBI:456215"/>
    </ligand>
</feature>
<feature type="binding site" evidence="9">
    <location>
        <position position="167"/>
    </location>
    <ligand>
        <name>Zn(2+)</name>
        <dbReference type="ChEBI" id="CHEBI:29105"/>
        <label>1</label>
    </ligand>
</feature>
<dbReference type="EC" id="3.1.4.53" evidence="3"/>
<dbReference type="Proteomes" id="UP000046393">
    <property type="component" value="Unplaced"/>
</dbReference>
<feature type="domain" description="PDEase" evidence="11">
    <location>
        <begin position="51"/>
        <end position="379"/>
    </location>
</feature>
<evidence type="ECO:0000256" key="8">
    <source>
        <dbReference type="PIRSR" id="PIRSR623088-2"/>
    </source>
</evidence>
<feature type="active site" description="Proton donor" evidence="7">
    <location>
        <position position="126"/>
    </location>
</feature>
<dbReference type="FunFam" id="1.10.1300.10:FF:000001">
    <property type="entry name" value="Phosphodiesterase"/>
    <property type="match status" value="1"/>
</dbReference>
<dbReference type="GO" id="GO:0004115">
    <property type="term" value="F:3',5'-cyclic-AMP phosphodiesterase activity"/>
    <property type="evidence" value="ECO:0007669"/>
    <property type="project" value="UniProtKB-EC"/>
</dbReference>
<evidence type="ECO:0000259" key="11">
    <source>
        <dbReference type="PROSITE" id="PS51845"/>
    </source>
</evidence>
<dbReference type="SUPFAM" id="SSF109604">
    <property type="entry name" value="HD-domain/PDEase-like"/>
    <property type="match status" value="1"/>
</dbReference>
<feature type="binding site" evidence="9">
    <location>
        <position position="284"/>
    </location>
    <ligand>
        <name>Zn(2+)</name>
        <dbReference type="ChEBI" id="CHEBI:29105"/>
        <label>1</label>
    </ligand>
</feature>
<feature type="binding site" evidence="8">
    <location>
        <position position="335"/>
    </location>
    <ligand>
        <name>AMP</name>
        <dbReference type="ChEBI" id="CHEBI:456215"/>
    </ligand>
</feature>
<evidence type="ECO:0000256" key="4">
    <source>
        <dbReference type="ARBA" id="ARBA00022723"/>
    </source>
</evidence>
<dbReference type="Gene3D" id="1.10.1300.10">
    <property type="entry name" value="3'5'-cyclic nucleotide phosphodiesterase, catalytic domain"/>
    <property type="match status" value="1"/>
</dbReference>
<comment type="similarity">
    <text evidence="2">Belongs to the cyclic nucleotide phosphodiesterase family.</text>
</comment>
<keyword evidence="6" id="KW-0114">cAMP</keyword>
<dbReference type="InterPro" id="IPR002073">
    <property type="entry name" value="PDEase_catalytic_dom"/>
</dbReference>
<evidence type="ECO:0000313" key="12">
    <source>
        <dbReference type="Proteomes" id="UP000046393"/>
    </source>
</evidence>
<accession>A0A0N5AZB7</accession>
<dbReference type="STRING" id="451379.A0A0N5AZB7"/>
<dbReference type="Pfam" id="PF00233">
    <property type="entry name" value="PDEase_I"/>
    <property type="match status" value="1"/>
</dbReference>
<dbReference type="InterPro" id="IPR036971">
    <property type="entry name" value="PDEase_catalytic_dom_sf"/>
</dbReference>
<dbReference type="PROSITE" id="PS00126">
    <property type="entry name" value="PDEASE_I_1"/>
    <property type="match status" value="1"/>
</dbReference>
<sequence length="401" mass="45782">LLKFQEENVPSTSASNSPKLTFVEKAKLSAISHISGVQKIRSPFGGKIPQYGVECNKGIAEHIKKLDEWGPDIFEINRLSRGHSLTTVTYNILKNRGLLKVFNIQPGPMINYLLVLEHHYRDNPYHNQIHAADVTQSMNVLISSPALQGLFSDLEILSAIFASAIHDVDHPGFTNQYLINSNSELAIMYNDESVLEQHHLAVAFKLLQDSSCDFLANLTKKQRKLLRKMTIDMVLATDMSKHMSLLADLKTMVEAKKVAGSSVLTLEKYPDRIQVLQSMIHLADLSNPTKPIDLYRSWNQRIMEEYWRQGDREKDLGLELSPMCDRYNVTLEKSQVGFIDFIVHPIFETWADLVVPHAQHILDQLEINREWYQERIPEEQQDARNDNESNTQDDGNTSEDT</sequence>
<evidence type="ECO:0000256" key="9">
    <source>
        <dbReference type="PIRSR" id="PIRSR623088-3"/>
    </source>
</evidence>
<dbReference type="GO" id="GO:0046872">
    <property type="term" value="F:metal ion binding"/>
    <property type="evidence" value="ECO:0007669"/>
    <property type="project" value="UniProtKB-KW"/>
</dbReference>
<dbReference type="PANTHER" id="PTHR11347">
    <property type="entry name" value="CYCLIC NUCLEOTIDE PHOSPHODIESTERASE"/>
    <property type="match status" value="1"/>
</dbReference>
<feature type="binding site" evidence="9">
    <location>
        <position position="166"/>
    </location>
    <ligand>
        <name>Zn(2+)</name>
        <dbReference type="ChEBI" id="CHEBI:29105"/>
        <label>1</label>
    </ligand>
</feature>
<feature type="region of interest" description="Disordered" evidence="10">
    <location>
        <begin position="377"/>
        <end position="401"/>
    </location>
</feature>
<evidence type="ECO:0000256" key="6">
    <source>
        <dbReference type="ARBA" id="ARBA00023149"/>
    </source>
</evidence>
<protein>
    <recommendedName>
        <fullName evidence="3">3',5'-cyclic-AMP phosphodiesterase</fullName>
        <ecNumber evidence="3">3.1.4.53</ecNumber>
    </recommendedName>
</protein>
<dbReference type="WBParaSite" id="SMUV_0001034001-mRNA-1">
    <property type="protein sequence ID" value="SMUV_0001034001-mRNA-1"/>
    <property type="gene ID" value="SMUV_0001034001"/>
</dbReference>
<dbReference type="AlphaFoldDB" id="A0A0N5AZB7"/>
<feature type="binding site" evidence="8">
    <location>
        <position position="167"/>
    </location>
    <ligand>
        <name>AMP</name>
        <dbReference type="ChEBI" id="CHEBI:456215"/>
    </ligand>
</feature>
<evidence type="ECO:0000256" key="1">
    <source>
        <dbReference type="ARBA" id="ARBA00001968"/>
    </source>
</evidence>
<name>A0A0N5AZB7_9BILA</name>
<reference evidence="13" key="1">
    <citation type="submission" date="2017-02" db="UniProtKB">
        <authorList>
            <consortium name="WormBaseParasite"/>
        </authorList>
    </citation>
    <scope>IDENTIFICATION</scope>
</reference>
<feature type="binding site" evidence="9">
    <location>
        <position position="130"/>
    </location>
    <ligand>
        <name>Zn(2+)</name>
        <dbReference type="ChEBI" id="CHEBI:29105"/>
        <label>1</label>
    </ligand>
</feature>
<feature type="binding site" evidence="8">
    <location>
        <position position="284"/>
    </location>
    <ligand>
        <name>AMP</name>
        <dbReference type="ChEBI" id="CHEBI:456215"/>
    </ligand>
</feature>
<evidence type="ECO:0000313" key="13">
    <source>
        <dbReference type="WBParaSite" id="SMUV_0001034001-mRNA-1"/>
    </source>
</evidence>
<dbReference type="PROSITE" id="PS51845">
    <property type="entry name" value="PDEASE_I_2"/>
    <property type="match status" value="1"/>
</dbReference>
<dbReference type="PRINTS" id="PR00387">
    <property type="entry name" value="PDIESTERASE1"/>
</dbReference>
<comment type="cofactor">
    <cofactor evidence="1">
        <name>a divalent metal cation</name>
        <dbReference type="ChEBI" id="CHEBI:60240"/>
    </cofactor>
</comment>
<dbReference type="InterPro" id="IPR023088">
    <property type="entry name" value="PDEase"/>
</dbReference>
<feature type="compositionally biased region" description="Basic and acidic residues" evidence="10">
    <location>
        <begin position="377"/>
        <end position="387"/>
    </location>
</feature>
<evidence type="ECO:0000256" key="5">
    <source>
        <dbReference type="ARBA" id="ARBA00022801"/>
    </source>
</evidence>
<evidence type="ECO:0000256" key="7">
    <source>
        <dbReference type="PIRSR" id="PIRSR623088-1"/>
    </source>
</evidence>
<evidence type="ECO:0000256" key="10">
    <source>
        <dbReference type="SAM" id="MobiDB-lite"/>
    </source>
</evidence>
<proteinExistence type="inferred from homology"/>
<evidence type="ECO:0000256" key="3">
    <source>
        <dbReference type="ARBA" id="ARBA00012276"/>
    </source>
</evidence>